<sequence length="547" mass="56599">MSDAAEIATLRPLAAVVLPALVVFAVALADRRPNLREAVSLVGSLATFAVVASMLPGVLEGRTYVTHLGTFATDIEFAFRADPLGLMFGTVASGLWVVTAVYSAGYLRGLEKDHQTRFFAALALSIAAAMGVAFAANLLVLVLFYELMTVGTYPLVAHDGTERARQVGYKYLAYVLGGGTLAVGGTLLVFYLAGSVTFAPGGIDALASAASEDTWLARIAFGLLAAGFGVKAAVMPLHAWLPSAMVAPTPVSGLLHAVAVVKSGAFALARVVLEVYGPVTTEALGLAAPLAGVAAATILLGSLLALRQDDLKRRLAYSTIAQLSFIVLGVALLTPSAVVGGLVHLPAHAVGKLTLFFCAGALAVECDTKKISEMAGIGRRMPLTMAAFAVGAFSLASIPLFAGFVSKWHLLLGSAEAGQPLVLALFVVSGGLNVAYFWPIVYTAFFEGEDADPKPVLEGPLGGARADGGDARTKSRTPVAARLDGGDRTASSGWERRPWTGAETTWLLLGPILAVSALVLAIGVAADWLFVLEVARLVAENAGVTEP</sequence>
<dbReference type="GO" id="GO:0005886">
    <property type="term" value="C:plasma membrane"/>
    <property type="evidence" value="ECO:0007669"/>
    <property type="project" value="UniProtKB-SubCell"/>
</dbReference>
<keyword evidence="5" id="KW-0560">Oxidoreductase</keyword>
<reference evidence="9" key="1">
    <citation type="submission" date="2017-11" db="EMBL/GenBank/DDBJ databases">
        <authorList>
            <person name="Kajale S.C."/>
            <person name="Sharma A."/>
        </authorList>
    </citation>
    <scope>NUCLEOTIDE SEQUENCE</scope>
    <source>
        <strain evidence="9">LS1_42</strain>
    </source>
</reference>
<comment type="caution">
    <text evidence="9">The sequence shown here is derived from an EMBL/GenBank/DDBJ whole genome shotgun (WGS) entry which is preliminary data.</text>
</comment>
<feature type="transmembrane region" description="Helical" evidence="7">
    <location>
        <begin position="41"/>
        <end position="59"/>
    </location>
</feature>
<feature type="transmembrane region" description="Helical" evidence="7">
    <location>
        <begin position="506"/>
        <end position="531"/>
    </location>
</feature>
<feature type="domain" description="NADH:quinone oxidoreductase/Mrp antiporter transmembrane" evidence="8">
    <location>
        <begin position="135"/>
        <end position="431"/>
    </location>
</feature>
<feature type="transmembrane region" description="Helical" evidence="7">
    <location>
        <begin position="86"/>
        <end position="107"/>
    </location>
</feature>
<dbReference type="PRINTS" id="PR01434">
    <property type="entry name" value="NADHDHGNASE5"/>
</dbReference>
<evidence type="ECO:0000313" key="9">
    <source>
        <dbReference type="EMBL" id="TYL38738.1"/>
    </source>
</evidence>
<organism evidence="9 10">
    <name type="scientific">Natronococcus pandeyae</name>
    <dbReference type="NCBI Taxonomy" id="2055836"/>
    <lineage>
        <taxon>Archaea</taxon>
        <taxon>Methanobacteriati</taxon>
        <taxon>Methanobacteriota</taxon>
        <taxon>Stenosarchaea group</taxon>
        <taxon>Halobacteria</taxon>
        <taxon>Halobacteriales</taxon>
        <taxon>Natrialbaceae</taxon>
        <taxon>Natronococcus</taxon>
    </lineage>
</organism>
<feature type="transmembrane region" description="Helical" evidence="7">
    <location>
        <begin position="345"/>
        <end position="364"/>
    </location>
</feature>
<keyword evidence="4 7" id="KW-1133">Transmembrane helix</keyword>
<dbReference type="AlphaFoldDB" id="A0A8J8TQQ3"/>
<dbReference type="OrthoDB" id="371891at2157"/>
<feature type="transmembrane region" description="Helical" evidence="7">
    <location>
        <begin position="12"/>
        <end position="29"/>
    </location>
</feature>
<feature type="transmembrane region" description="Helical" evidence="7">
    <location>
        <begin position="215"/>
        <end position="241"/>
    </location>
</feature>
<feature type="transmembrane region" description="Helical" evidence="7">
    <location>
        <begin position="119"/>
        <end position="145"/>
    </location>
</feature>
<feature type="transmembrane region" description="Helical" evidence="7">
    <location>
        <begin position="283"/>
        <end position="306"/>
    </location>
</feature>
<evidence type="ECO:0000256" key="1">
    <source>
        <dbReference type="ARBA" id="ARBA00004651"/>
    </source>
</evidence>
<protein>
    <submittedName>
        <fullName evidence="9">Cation:proton antiporter</fullName>
    </submittedName>
</protein>
<feature type="transmembrane region" description="Helical" evidence="7">
    <location>
        <begin position="385"/>
        <end position="405"/>
    </location>
</feature>
<proteinExistence type="predicted"/>
<evidence type="ECO:0000313" key="10">
    <source>
        <dbReference type="Proteomes" id="UP000766904"/>
    </source>
</evidence>
<dbReference type="RefSeq" id="WP_148857737.1">
    <property type="nucleotide sequence ID" value="NZ_PHNJ01000004.1"/>
</dbReference>
<feature type="transmembrane region" description="Helical" evidence="7">
    <location>
        <begin position="171"/>
        <end position="194"/>
    </location>
</feature>
<keyword evidence="3 7" id="KW-0812">Transmembrane</keyword>
<comment type="subcellular location">
    <subcellularLocation>
        <location evidence="1">Cell membrane</location>
        <topology evidence="1">Multi-pass membrane protein</topology>
    </subcellularLocation>
</comment>
<dbReference type="Pfam" id="PF00361">
    <property type="entry name" value="Proton_antipo_M"/>
    <property type="match status" value="1"/>
</dbReference>
<evidence type="ECO:0000256" key="2">
    <source>
        <dbReference type="ARBA" id="ARBA00022475"/>
    </source>
</evidence>
<accession>A0A8J8TQQ3</accession>
<evidence type="ECO:0000256" key="6">
    <source>
        <dbReference type="ARBA" id="ARBA00023136"/>
    </source>
</evidence>
<dbReference type="InterPro" id="IPR052175">
    <property type="entry name" value="ComplexI-like_HydComp"/>
</dbReference>
<name>A0A8J8TQQ3_9EURY</name>
<dbReference type="GO" id="GO:0016491">
    <property type="term" value="F:oxidoreductase activity"/>
    <property type="evidence" value="ECO:0007669"/>
    <property type="project" value="UniProtKB-KW"/>
</dbReference>
<dbReference type="Proteomes" id="UP000766904">
    <property type="component" value="Unassembled WGS sequence"/>
</dbReference>
<keyword evidence="10" id="KW-1185">Reference proteome</keyword>
<keyword evidence="2" id="KW-1003">Cell membrane</keyword>
<dbReference type="InterPro" id="IPR001750">
    <property type="entry name" value="ND/Mrp_TM"/>
</dbReference>
<feature type="transmembrane region" description="Helical" evidence="7">
    <location>
        <begin position="315"/>
        <end position="333"/>
    </location>
</feature>
<evidence type="ECO:0000259" key="8">
    <source>
        <dbReference type="Pfam" id="PF00361"/>
    </source>
</evidence>
<gene>
    <name evidence="9" type="ORF">CV102_09475</name>
</gene>
<evidence type="ECO:0000256" key="4">
    <source>
        <dbReference type="ARBA" id="ARBA00022989"/>
    </source>
</evidence>
<evidence type="ECO:0000256" key="5">
    <source>
        <dbReference type="ARBA" id="ARBA00023002"/>
    </source>
</evidence>
<dbReference type="PANTHER" id="PTHR42682:SF4">
    <property type="entry name" value="NADH-UBIQUINONE_PLASTOQUINONE"/>
    <property type="match status" value="1"/>
</dbReference>
<evidence type="ECO:0000256" key="7">
    <source>
        <dbReference type="SAM" id="Phobius"/>
    </source>
</evidence>
<dbReference type="PANTHER" id="PTHR42682">
    <property type="entry name" value="HYDROGENASE-4 COMPONENT F"/>
    <property type="match status" value="1"/>
</dbReference>
<evidence type="ECO:0000256" key="3">
    <source>
        <dbReference type="ARBA" id="ARBA00022692"/>
    </source>
</evidence>
<keyword evidence="6 7" id="KW-0472">Membrane</keyword>
<feature type="transmembrane region" description="Helical" evidence="7">
    <location>
        <begin position="417"/>
        <end position="438"/>
    </location>
</feature>
<dbReference type="EMBL" id="PHNJ01000004">
    <property type="protein sequence ID" value="TYL38738.1"/>
    <property type="molecule type" value="Genomic_DNA"/>
</dbReference>